<evidence type="ECO:0000256" key="1">
    <source>
        <dbReference type="SAM" id="MobiDB-lite"/>
    </source>
</evidence>
<dbReference type="EMBL" id="LIAE01007320">
    <property type="protein sequence ID" value="PAV80088.1"/>
    <property type="molecule type" value="Genomic_DNA"/>
</dbReference>
<comment type="caution">
    <text evidence="2">The sequence shown here is derived from an EMBL/GenBank/DDBJ whole genome shotgun (WGS) entry which is preliminary data.</text>
</comment>
<feature type="compositionally biased region" description="Basic and acidic residues" evidence="1">
    <location>
        <begin position="98"/>
        <end position="114"/>
    </location>
</feature>
<sequence>MHNPQGKRSADITRPRFFKREVDTQMTGHNWEKRDTVTEKPKREVDTRSTAQKDTVMARPKRHGGGGDRGKRDVMADRGKENVKRETENASTLPKTQGKRDIYHDDRRVKRDEATTLSPEPTTVAGRKKRETGTQNQFSGQKTVSPIQG</sequence>
<accession>A0A2A2L1P4</accession>
<reference evidence="2 3" key="1">
    <citation type="journal article" date="2017" name="Curr. Biol.">
        <title>Genome architecture and evolution of a unichromosomal asexual nematode.</title>
        <authorList>
            <person name="Fradin H."/>
            <person name="Zegar C."/>
            <person name="Gutwein M."/>
            <person name="Lucas J."/>
            <person name="Kovtun M."/>
            <person name="Corcoran D."/>
            <person name="Baugh L.R."/>
            <person name="Kiontke K."/>
            <person name="Gunsalus K."/>
            <person name="Fitch D.H."/>
            <person name="Piano F."/>
        </authorList>
    </citation>
    <scope>NUCLEOTIDE SEQUENCE [LARGE SCALE GENOMIC DNA]</scope>
    <source>
        <strain evidence="2">PF1309</strain>
    </source>
</reference>
<dbReference type="Proteomes" id="UP000218231">
    <property type="component" value="Unassembled WGS sequence"/>
</dbReference>
<keyword evidence="3" id="KW-1185">Reference proteome</keyword>
<feature type="compositionally biased region" description="Basic and acidic residues" evidence="1">
    <location>
        <begin position="8"/>
        <end position="23"/>
    </location>
</feature>
<name>A0A2A2L1P4_9BILA</name>
<evidence type="ECO:0000313" key="3">
    <source>
        <dbReference type="Proteomes" id="UP000218231"/>
    </source>
</evidence>
<proteinExistence type="predicted"/>
<protein>
    <submittedName>
        <fullName evidence="2">Uncharacterized protein</fullName>
    </submittedName>
</protein>
<feature type="region of interest" description="Disordered" evidence="1">
    <location>
        <begin position="1"/>
        <end position="149"/>
    </location>
</feature>
<dbReference type="AlphaFoldDB" id="A0A2A2L1P4"/>
<evidence type="ECO:0000313" key="2">
    <source>
        <dbReference type="EMBL" id="PAV80088.1"/>
    </source>
</evidence>
<organism evidence="2 3">
    <name type="scientific">Diploscapter pachys</name>
    <dbReference type="NCBI Taxonomy" id="2018661"/>
    <lineage>
        <taxon>Eukaryota</taxon>
        <taxon>Metazoa</taxon>
        <taxon>Ecdysozoa</taxon>
        <taxon>Nematoda</taxon>
        <taxon>Chromadorea</taxon>
        <taxon>Rhabditida</taxon>
        <taxon>Rhabditina</taxon>
        <taxon>Rhabditomorpha</taxon>
        <taxon>Rhabditoidea</taxon>
        <taxon>Rhabditidae</taxon>
        <taxon>Diploscapter</taxon>
    </lineage>
</organism>
<feature type="compositionally biased region" description="Polar residues" evidence="1">
    <location>
        <begin position="133"/>
        <end position="149"/>
    </location>
</feature>
<feature type="compositionally biased region" description="Basic and acidic residues" evidence="1">
    <location>
        <begin position="30"/>
        <end position="47"/>
    </location>
</feature>
<gene>
    <name evidence="2" type="ORF">WR25_08086</name>
</gene>
<feature type="compositionally biased region" description="Basic and acidic residues" evidence="1">
    <location>
        <begin position="65"/>
        <end position="88"/>
    </location>
</feature>